<sequence>MSRSFAMTPERMWLRNAAGIDVFDTDRKAFNLIPEAALTGTVSLVFPSFMTSGAQYFYSSGSLYGDGGAPFAESCSTVGTIADQNWGPGKAINIAPIYLGAVPAGTDYLDVQATFVRTAAPDLLLGSIPVLSSIQENRWMSLFDNAVVLENLAAWKRGVHFLLNGGGVYAALYQSAGAQYVKFIDSRTDLFVTYTPATPPFPATIHWRYRSHQPDACSVAYSINLSSTWSVTFKITPGRFT</sequence>
<name>A0A934IMJ4_9HYPH</name>
<gene>
    <name evidence="1" type="ORF">JEQ47_01730</name>
</gene>
<dbReference type="AlphaFoldDB" id="A0A934IMJ4"/>
<evidence type="ECO:0000313" key="2">
    <source>
        <dbReference type="Proteomes" id="UP000602124"/>
    </source>
</evidence>
<protein>
    <submittedName>
        <fullName evidence="1">Uncharacterized protein</fullName>
    </submittedName>
</protein>
<dbReference type="Proteomes" id="UP000602124">
    <property type="component" value="Unassembled WGS sequence"/>
</dbReference>
<accession>A0A934IMJ4</accession>
<organism evidence="1 2">
    <name type="scientific">Devosia sediminis</name>
    <dbReference type="NCBI Taxonomy" id="2798801"/>
    <lineage>
        <taxon>Bacteria</taxon>
        <taxon>Pseudomonadati</taxon>
        <taxon>Pseudomonadota</taxon>
        <taxon>Alphaproteobacteria</taxon>
        <taxon>Hyphomicrobiales</taxon>
        <taxon>Devosiaceae</taxon>
        <taxon>Devosia</taxon>
    </lineage>
</organism>
<proteinExistence type="predicted"/>
<dbReference type="RefSeq" id="WP_198874665.1">
    <property type="nucleotide sequence ID" value="NZ_JAEKMH010000001.1"/>
</dbReference>
<reference evidence="1" key="1">
    <citation type="submission" date="2020-12" db="EMBL/GenBank/DDBJ databases">
        <title>Devosia sp. MSA67 isolated from Mo River.</title>
        <authorList>
            <person name="Ma F."/>
            <person name="Zi Z."/>
        </authorList>
    </citation>
    <scope>NUCLEOTIDE SEQUENCE</scope>
    <source>
        <strain evidence="1">MSA67</strain>
    </source>
</reference>
<evidence type="ECO:0000313" key="1">
    <source>
        <dbReference type="EMBL" id="MBJ3783428.1"/>
    </source>
</evidence>
<dbReference type="EMBL" id="JAEKMH010000001">
    <property type="protein sequence ID" value="MBJ3783428.1"/>
    <property type="molecule type" value="Genomic_DNA"/>
</dbReference>
<comment type="caution">
    <text evidence="1">The sequence shown here is derived from an EMBL/GenBank/DDBJ whole genome shotgun (WGS) entry which is preliminary data.</text>
</comment>
<keyword evidence="2" id="KW-1185">Reference proteome</keyword>